<dbReference type="Gene3D" id="1.10.150.20">
    <property type="entry name" value="5' to 3' exonuclease, C-terminal subdomain"/>
    <property type="match status" value="1"/>
</dbReference>
<dbReference type="FunFam" id="1.10.287.280:FF:000001">
    <property type="entry name" value="DNA-directed RNA polymerase"/>
    <property type="match status" value="1"/>
</dbReference>
<dbReference type="PANTHER" id="PTHR10102">
    <property type="entry name" value="DNA-DIRECTED RNA POLYMERASE, MITOCHONDRIAL"/>
    <property type="match status" value="1"/>
</dbReference>
<evidence type="ECO:0000256" key="9">
    <source>
        <dbReference type="RuleBase" id="RU003805"/>
    </source>
</evidence>
<evidence type="ECO:0000256" key="1">
    <source>
        <dbReference type="ARBA" id="ARBA00009493"/>
    </source>
</evidence>
<dbReference type="Pfam" id="PF00940">
    <property type="entry name" value="RNA_pol"/>
    <property type="match status" value="1"/>
</dbReference>
<evidence type="ECO:0000313" key="12">
    <source>
        <dbReference type="WBParaSite" id="PSU_v2.g2731.t1"/>
    </source>
</evidence>
<keyword evidence="5 9" id="KW-0548">Nucleotidyltransferase</keyword>
<dbReference type="GO" id="GO:0006390">
    <property type="term" value="P:mitochondrial transcription"/>
    <property type="evidence" value="ECO:0007669"/>
    <property type="project" value="TreeGrafter"/>
</dbReference>
<dbReference type="GO" id="GO:0003899">
    <property type="term" value="F:DNA-directed RNA polymerase activity"/>
    <property type="evidence" value="ECO:0007669"/>
    <property type="project" value="UniProtKB-EC"/>
</dbReference>
<dbReference type="WBParaSite" id="PSU_v2.g2731.t1">
    <property type="protein sequence ID" value="PSU_v2.g2731.t1"/>
    <property type="gene ID" value="PSU_v2.g2731"/>
</dbReference>
<proteinExistence type="inferred from homology"/>
<keyword evidence="4 9" id="KW-0808">Transferase</keyword>
<dbReference type="PROSITE" id="PS00900">
    <property type="entry name" value="RNA_POL_PHAGE_1"/>
    <property type="match status" value="1"/>
</dbReference>
<comment type="function">
    <text evidence="9">DNA-dependent RNA polymerase catalyzes the transcription of DNA into RNA using the four ribonucleoside triphosphates as substrates.</text>
</comment>
<dbReference type="InterPro" id="IPR029262">
    <property type="entry name" value="RPOL_N"/>
</dbReference>
<dbReference type="InterPro" id="IPR002092">
    <property type="entry name" value="DNA-dir_Rpol_phage-type"/>
</dbReference>
<feature type="domain" description="DNA-directed RNA polymerase N-terminal" evidence="10">
    <location>
        <begin position="8"/>
        <end position="273"/>
    </location>
</feature>
<name>A0A914YPG9_9BILA</name>
<dbReference type="PANTHER" id="PTHR10102:SF0">
    <property type="entry name" value="DNA-DIRECTED RNA POLYMERASE, MITOCHONDRIAL"/>
    <property type="match status" value="1"/>
</dbReference>
<evidence type="ECO:0000313" key="11">
    <source>
        <dbReference type="Proteomes" id="UP000887577"/>
    </source>
</evidence>
<dbReference type="InterPro" id="IPR043502">
    <property type="entry name" value="DNA/RNA_pol_sf"/>
</dbReference>
<reference evidence="12" key="1">
    <citation type="submission" date="2022-11" db="UniProtKB">
        <authorList>
            <consortium name="WormBaseParasite"/>
        </authorList>
    </citation>
    <scope>IDENTIFICATION</scope>
</reference>
<keyword evidence="7 9" id="KW-0804">Transcription</keyword>
<evidence type="ECO:0000256" key="6">
    <source>
        <dbReference type="ARBA" id="ARBA00022946"/>
    </source>
</evidence>
<dbReference type="PROSITE" id="PS00489">
    <property type="entry name" value="RNA_POL_PHAGE_2"/>
    <property type="match status" value="1"/>
</dbReference>
<comment type="similarity">
    <text evidence="1 9">Belongs to the phage and mitochondrial RNA polymerase family.</text>
</comment>
<evidence type="ECO:0000259" key="10">
    <source>
        <dbReference type="SMART" id="SM01311"/>
    </source>
</evidence>
<evidence type="ECO:0000256" key="7">
    <source>
        <dbReference type="ARBA" id="ARBA00023163"/>
    </source>
</evidence>
<dbReference type="Proteomes" id="UP000887577">
    <property type="component" value="Unplaced"/>
</dbReference>
<keyword evidence="11" id="KW-1185">Reference proteome</keyword>
<dbReference type="EC" id="2.7.7.6" evidence="2 9"/>
<sequence length="809" mass="93192">MDYVRAFEDQLQSEMGGFMKVDNFTRLNKAELSMEDYIAKWKWKEIIKNKLKERSELVQDAFLKQCLSNADFEKCAEIMLNVVHAALSEGSGYIPVYEFKTRMADGVLHHIYNVFLQKINVSPGTITRKVFSDFLEYFCDHKIAQIYSIRQWWNRCCNSQNVDPTITLPCSDFKFYSRKKLSEALCGVVMEACTFSYKNHSGRAFSFGTVTLEIPPRPWIDKGKNGPFYTHPSDIIRSSEFFKDVDVCKEFRVRLTSDEMARPVVDALNDLGSTPWIINGEMLDLLTEIFTMGNDKTQEEFLSKLSVPLHPGTFVVPEFVDIFGISANATDISTEEWRKYYKEKNEVKKNKYEMNSLWAWLRYRVALARHYRNDVLFFPHNMDFRGRVYPISSHLSHMGDDINRCILKFAKGKRLGKRGLYWLKLHVVNVTGLLKKKSIAERVQYFDEHLDDILDSANNPLNGKRWWLESDDPWQTLAACKELRDALKLENPEDFVSHLPIHQDGSCNGLQHYAALGRDLGGALEVNLCPADKPADIYSTVAARVEEKRIEDEHDESSKFHEISLKLRAALPEPVPRKVVKQTVMTTVYGVTEYGARLQIKKQLKSLGYDDENIKDFAAYLTERTFSSLHEAFEVSMQIKDWLCAVAKVCNNLKRPVEWTTPLGMPVMQPYIKIKSVLDKVVFTPVTHKQSSAFPPNFVHSLDSTHMMLTALHCRKQGITFAAIHDCFWTHASTVDTMNTICRDQFIQMYNEPLIENLAKEMREKCLPPALLSKMDTETANKNIKQLTPSFKFGDLDISQVKDSVYFFS</sequence>
<protein>
    <recommendedName>
        <fullName evidence="2 9">DNA-directed RNA polymerase</fullName>
        <ecNumber evidence="2 9">2.7.7.6</ecNumber>
    </recommendedName>
</protein>
<evidence type="ECO:0000256" key="5">
    <source>
        <dbReference type="ARBA" id="ARBA00022695"/>
    </source>
</evidence>
<dbReference type="InterPro" id="IPR046950">
    <property type="entry name" value="DNA-dir_Rpol_C_phage-type"/>
</dbReference>
<evidence type="ECO:0000256" key="2">
    <source>
        <dbReference type="ARBA" id="ARBA00012418"/>
    </source>
</evidence>
<dbReference type="SUPFAM" id="SSF56672">
    <property type="entry name" value="DNA/RNA polymerases"/>
    <property type="match status" value="1"/>
</dbReference>
<dbReference type="GO" id="GO:0001018">
    <property type="term" value="F:mitochondrial promoter sequence-specific DNA binding"/>
    <property type="evidence" value="ECO:0007669"/>
    <property type="project" value="TreeGrafter"/>
</dbReference>
<dbReference type="GO" id="GO:0034245">
    <property type="term" value="C:mitochondrial DNA-directed RNA polymerase complex"/>
    <property type="evidence" value="ECO:0007669"/>
    <property type="project" value="TreeGrafter"/>
</dbReference>
<accession>A0A914YPG9</accession>
<evidence type="ECO:0000256" key="8">
    <source>
        <dbReference type="ARBA" id="ARBA00048552"/>
    </source>
</evidence>
<organism evidence="11 12">
    <name type="scientific">Panagrolaimus superbus</name>
    <dbReference type="NCBI Taxonomy" id="310955"/>
    <lineage>
        <taxon>Eukaryota</taxon>
        <taxon>Metazoa</taxon>
        <taxon>Ecdysozoa</taxon>
        <taxon>Nematoda</taxon>
        <taxon>Chromadorea</taxon>
        <taxon>Rhabditida</taxon>
        <taxon>Tylenchina</taxon>
        <taxon>Panagrolaimomorpha</taxon>
        <taxon>Panagrolaimoidea</taxon>
        <taxon>Panagrolaimidae</taxon>
        <taxon>Panagrolaimus</taxon>
    </lineage>
</organism>
<dbReference type="Gene3D" id="1.10.287.280">
    <property type="match status" value="1"/>
</dbReference>
<dbReference type="AlphaFoldDB" id="A0A914YPG9"/>
<comment type="catalytic activity">
    <reaction evidence="8 9">
        <text>RNA(n) + a ribonucleoside 5'-triphosphate = RNA(n+1) + diphosphate</text>
        <dbReference type="Rhea" id="RHEA:21248"/>
        <dbReference type="Rhea" id="RHEA-COMP:14527"/>
        <dbReference type="Rhea" id="RHEA-COMP:17342"/>
        <dbReference type="ChEBI" id="CHEBI:33019"/>
        <dbReference type="ChEBI" id="CHEBI:61557"/>
        <dbReference type="ChEBI" id="CHEBI:140395"/>
        <dbReference type="EC" id="2.7.7.6"/>
    </reaction>
</comment>
<evidence type="ECO:0000256" key="4">
    <source>
        <dbReference type="ARBA" id="ARBA00022679"/>
    </source>
</evidence>
<dbReference type="SMART" id="SM01311">
    <property type="entry name" value="RPOL_N"/>
    <property type="match status" value="1"/>
</dbReference>
<evidence type="ECO:0000256" key="3">
    <source>
        <dbReference type="ARBA" id="ARBA00022478"/>
    </source>
</evidence>
<keyword evidence="6" id="KW-0809">Transit peptide</keyword>
<keyword evidence="3 9" id="KW-0240">DNA-directed RNA polymerase</keyword>